<sequence>MRRQPLRNSEGQYICYTCGQPGHTSRRCRQFKELGNRGTVSSSMAEVSEVLRGASSGDNPSTSGPSVIRSHTADWNSDIAPETLRGSAFGDCLTVDVKIAGVLTKCLLDTGSEVTTISESHFKHHFGGQEIQLASANWVRLTAANGLDIPVLGCLQADIECMGKLLPGKCVFVLTDSNPEVKEMKGLAGIVGMNVLSELKNLLLSGKDLDKESKVSQRADANVRRVIAKVKKDEGLVGPEGRIGFVKVSGKQVVIIPPLSEKIVEGHCSIPHQVKHQVLVECTGSVTLPKGLLVANVLASPEKGKVPVRVLNLCQETVRLMPRSRIAVVSRPQKVVPKQMVEFEKDDDELRVKRHVLENRRIMTRTFRDMETQQRKLARQLERLKLRHEVLFRVITDPRDGEEIWQLVVPESLREKVFKGVHEHGGHFGSRSTLEQMRKSYYWPTMANEVQTWVTQCRRCTLAKDVFPRIRAPMTCTNITAPLEVLAMDYTVLERSAGGYENVLVLTDMFTRFTVAVPTKNQTALTTAKALVRHWFVCYGCPARLHSDQGRCFEASVIKELCKLYGISKSRTSPYHPQGNAQCERFNRTMHDMLRTLPAEKKKDWKTHLPELVMAYNSHVHSSTGYSPFYLMFGRDARLPMDVLGGKDLSDDEADDLDEWVKNHHERLRTAVETAKVTAQEASRRRKRVYDRKASGAFIRPGDRVLLRNHKFRGRNKIQDKWESVPYLVMQQNHAGLPVFTVRPEQGGSRKVVHRDQLRHCTFPSPTRQVTHARRGKELSDSDSQDIVYIPYTTHLPNTCLPGEAEGGVVCEEGNVAGSERVDTGQDGESEDSDISEADISGVPDLRRSKRETQGKLPARYKDDYILK</sequence>
<reference evidence="12" key="2">
    <citation type="submission" date="2025-09" db="UniProtKB">
        <authorList>
            <consortium name="Ensembl"/>
        </authorList>
    </citation>
    <scope>IDENTIFICATION</scope>
</reference>
<dbReference type="Gene3D" id="4.10.60.10">
    <property type="entry name" value="Zinc finger, CCHC-type"/>
    <property type="match status" value="1"/>
</dbReference>
<keyword evidence="3" id="KW-0540">Nuclease</keyword>
<evidence type="ECO:0000259" key="10">
    <source>
        <dbReference type="PROSITE" id="PS50158"/>
    </source>
</evidence>
<evidence type="ECO:0000256" key="4">
    <source>
        <dbReference type="ARBA" id="ARBA00022759"/>
    </source>
</evidence>
<dbReference type="GO" id="GO:0008270">
    <property type="term" value="F:zinc ion binding"/>
    <property type="evidence" value="ECO:0007669"/>
    <property type="project" value="UniProtKB-KW"/>
</dbReference>
<keyword evidence="4" id="KW-0255">Endonuclease</keyword>
<keyword evidence="13" id="KW-1185">Reference proteome</keyword>
<evidence type="ECO:0000256" key="3">
    <source>
        <dbReference type="ARBA" id="ARBA00022722"/>
    </source>
</evidence>
<dbReference type="SUPFAM" id="SSF53098">
    <property type="entry name" value="Ribonuclease H-like"/>
    <property type="match status" value="1"/>
</dbReference>
<dbReference type="PROSITE" id="PS50158">
    <property type="entry name" value="ZF_CCHC"/>
    <property type="match status" value="1"/>
</dbReference>
<feature type="compositionally biased region" description="Basic and acidic residues" evidence="9">
    <location>
        <begin position="845"/>
        <end position="868"/>
    </location>
</feature>
<dbReference type="FunFam" id="1.10.340.70:FF:000001">
    <property type="entry name" value="Retrovirus-related Pol polyprotein from transposon gypsy-like Protein"/>
    <property type="match status" value="1"/>
</dbReference>
<evidence type="ECO:0000256" key="7">
    <source>
        <dbReference type="ARBA" id="ARBA00039658"/>
    </source>
</evidence>
<dbReference type="InterPro" id="IPR001584">
    <property type="entry name" value="Integrase_cat-core"/>
</dbReference>
<feature type="domain" description="Integrase catalytic" evidence="11">
    <location>
        <begin position="478"/>
        <end position="636"/>
    </location>
</feature>
<dbReference type="InterPro" id="IPR001969">
    <property type="entry name" value="Aspartic_peptidase_AS"/>
</dbReference>
<dbReference type="SUPFAM" id="SSF57756">
    <property type="entry name" value="Retrovirus zinc finger-like domains"/>
    <property type="match status" value="1"/>
</dbReference>
<organism evidence="12 13">
    <name type="scientific">Cyprinus carpio carpio</name>
    <dbReference type="NCBI Taxonomy" id="630221"/>
    <lineage>
        <taxon>Eukaryota</taxon>
        <taxon>Metazoa</taxon>
        <taxon>Chordata</taxon>
        <taxon>Craniata</taxon>
        <taxon>Vertebrata</taxon>
        <taxon>Euteleostomi</taxon>
        <taxon>Actinopterygii</taxon>
        <taxon>Neopterygii</taxon>
        <taxon>Teleostei</taxon>
        <taxon>Ostariophysi</taxon>
        <taxon>Cypriniformes</taxon>
        <taxon>Cyprinidae</taxon>
        <taxon>Cyprininae</taxon>
        <taxon>Cyprinus</taxon>
    </lineage>
</organism>
<evidence type="ECO:0000313" key="13">
    <source>
        <dbReference type="Proteomes" id="UP001108240"/>
    </source>
</evidence>
<dbReference type="InterPro" id="IPR001878">
    <property type="entry name" value="Znf_CCHC"/>
</dbReference>
<evidence type="ECO:0000256" key="1">
    <source>
        <dbReference type="ARBA" id="ARBA00022679"/>
    </source>
</evidence>
<dbReference type="PANTHER" id="PTHR37984:SF15">
    <property type="entry name" value="INTEGRASE CATALYTIC DOMAIN-CONTAINING PROTEIN"/>
    <property type="match status" value="1"/>
</dbReference>
<dbReference type="AlphaFoldDB" id="A0A9J8CER7"/>
<keyword evidence="8" id="KW-0863">Zinc-finger</keyword>
<dbReference type="Proteomes" id="UP001108240">
    <property type="component" value="Unplaced"/>
</dbReference>
<dbReference type="InterPro" id="IPR021109">
    <property type="entry name" value="Peptidase_aspartic_dom_sf"/>
</dbReference>
<dbReference type="GO" id="GO:0004519">
    <property type="term" value="F:endonuclease activity"/>
    <property type="evidence" value="ECO:0007669"/>
    <property type="project" value="UniProtKB-KW"/>
</dbReference>
<keyword evidence="6" id="KW-0695">RNA-directed DNA polymerase</keyword>
<dbReference type="GeneTree" id="ENSGT01000000214408"/>
<dbReference type="GO" id="GO:0006508">
    <property type="term" value="P:proteolysis"/>
    <property type="evidence" value="ECO:0007669"/>
    <property type="project" value="InterPro"/>
</dbReference>
<dbReference type="Pfam" id="PF00098">
    <property type="entry name" value="zf-CCHC"/>
    <property type="match status" value="1"/>
</dbReference>
<dbReference type="InterPro" id="IPR041588">
    <property type="entry name" value="Integrase_H2C2"/>
</dbReference>
<dbReference type="Pfam" id="PF17921">
    <property type="entry name" value="Integrase_H2C2"/>
    <property type="match status" value="1"/>
</dbReference>
<evidence type="ECO:0000256" key="2">
    <source>
        <dbReference type="ARBA" id="ARBA00022695"/>
    </source>
</evidence>
<keyword evidence="8" id="KW-0862">Zinc</keyword>
<dbReference type="SUPFAM" id="SSF50630">
    <property type="entry name" value="Acid proteases"/>
    <property type="match status" value="1"/>
</dbReference>
<dbReference type="Gene3D" id="1.10.340.70">
    <property type="match status" value="1"/>
</dbReference>
<dbReference type="InterPro" id="IPR036397">
    <property type="entry name" value="RNaseH_sf"/>
</dbReference>
<dbReference type="GO" id="GO:0004190">
    <property type="term" value="F:aspartic-type endopeptidase activity"/>
    <property type="evidence" value="ECO:0007669"/>
    <property type="project" value="InterPro"/>
</dbReference>
<keyword evidence="2" id="KW-0548">Nucleotidyltransferase</keyword>
<dbReference type="InterPro" id="IPR050951">
    <property type="entry name" value="Retrovirus_Pol_polyprotein"/>
</dbReference>
<accession>A0A9J8CER7</accession>
<feature type="region of interest" description="Disordered" evidence="9">
    <location>
        <begin position="819"/>
        <end position="868"/>
    </location>
</feature>
<evidence type="ECO:0000256" key="6">
    <source>
        <dbReference type="ARBA" id="ARBA00022918"/>
    </source>
</evidence>
<dbReference type="PANTHER" id="PTHR37984">
    <property type="entry name" value="PROTEIN CBG26694"/>
    <property type="match status" value="1"/>
</dbReference>
<keyword evidence="5" id="KW-0378">Hydrolase</keyword>
<feature type="domain" description="CCHC-type" evidence="10">
    <location>
        <begin position="15"/>
        <end position="30"/>
    </location>
</feature>
<dbReference type="GO" id="GO:0003676">
    <property type="term" value="F:nucleic acid binding"/>
    <property type="evidence" value="ECO:0007669"/>
    <property type="project" value="InterPro"/>
</dbReference>
<dbReference type="PROSITE" id="PS00141">
    <property type="entry name" value="ASP_PROTEASE"/>
    <property type="match status" value="1"/>
</dbReference>
<dbReference type="InterPro" id="IPR036875">
    <property type="entry name" value="Znf_CCHC_sf"/>
</dbReference>
<keyword evidence="8" id="KW-0479">Metal-binding</keyword>
<keyword evidence="1" id="KW-0808">Transferase</keyword>
<evidence type="ECO:0000313" key="12">
    <source>
        <dbReference type="Ensembl" id="ENSCCRP00000164606.1"/>
    </source>
</evidence>
<evidence type="ECO:0000256" key="9">
    <source>
        <dbReference type="SAM" id="MobiDB-lite"/>
    </source>
</evidence>
<dbReference type="Pfam" id="PF00665">
    <property type="entry name" value="rve"/>
    <property type="match status" value="1"/>
</dbReference>
<dbReference type="PROSITE" id="PS50994">
    <property type="entry name" value="INTEGRASE"/>
    <property type="match status" value="1"/>
</dbReference>
<dbReference type="GO" id="GO:0003964">
    <property type="term" value="F:RNA-directed DNA polymerase activity"/>
    <property type="evidence" value="ECO:0007669"/>
    <property type="project" value="UniProtKB-KW"/>
</dbReference>
<proteinExistence type="predicted"/>
<dbReference type="GO" id="GO:0015074">
    <property type="term" value="P:DNA integration"/>
    <property type="evidence" value="ECO:0007669"/>
    <property type="project" value="InterPro"/>
</dbReference>
<evidence type="ECO:0000256" key="5">
    <source>
        <dbReference type="ARBA" id="ARBA00022801"/>
    </source>
</evidence>
<dbReference type="Gene3D" id="2.40.70.10">
    <property type="entry name" value="Acid Proteases"/>
    <property type="match status" value="1"/>
</dbReference>
<protein>
    <recommendedName>
        <fullName evidence="7">Gypsy retrotransposon integrase-like protein 1</fullName>
    </recommendedName>
</protein>
<feature type="compositionally biased region" description="Acidic residues" evidence="9">
    <location>
        <begin position="826"/>
        <end position="837"/>
    </location>
</feature>
<dbReference type="InterPro" id="IPR012337">
    <property type="entry name" value="RNaseH-like_sf"/>
</dbReference>
<dbReference type="Ensembl" id="ENSCCRT00000135650.1">
    <property type="protein sequence ID" value="ENSCCRP00000164606.1"/>
    <property type="gene ID" value="ENSCCRG00000055250.1"/>
</dbReference>
<dbReference type="SMART" id="SM00343">
    <property type="entry name" value="ZnF_C2HC"/>
    <property type="match status" value="1"/>
</dbReference>
<dbReference type="Gene3D" id="3.30.420.10">
    <property type="entry name" value="Ribonuclease H-like superfamily/Ribonuclease H"/>
    <property type="match status" value="1"/>
</dbReference>
<dbReference type="FunFam" id="3.30.420.10:FF:000032">
    <property type="entry name" value="Retrovirus-related Pol polyprotein from transposon 297-like Protein"/>
    <property type="match status" value="1"/>
</dbReference>
<evidence type="ECO:0000256" key="8">
    <source>
        <dbReference type="PROSITE-ProRule" id="PRU00047"/>
    </source>
</evidence>
<evidence type="ECO:0000259" key="11">
    <source>
        <dbReference type="PROSITE" id="PS50994"/>
    </source>
</evidence>
<reference evidence="12" key="1">
    <citation type="submission" date="2025-08" db="UniProtKB">
        <authorList>
            <consortium name="Ensembl"/>
        </authorList>
    </citation>
    <scope>IDENTIFICATION</scope>
</reference>
<name>A0A9J8CER7_CYPCA</name>